<feature type="transmembrane region" description="Helical" evidence="1">
    <location>
        <begin position="102"/>
        <end position="123"/>
    </location>
</feature>
<evidence type="ECO:0000313" key="2">
    <source>
        <dbReference type="EMBL" id="MFC3292698.1"/>
    </source>
</evidence>
<evidence type="ECO:0000256" key="1">
    <source>
        <dbReference type="SAM" id="Phobius"/>
    </source>
</evidence>
<feature type="transmembrane region" description="Helical" evidence="1">
    <location>
        <begin position="55"/>
        <end position="82"/>
    </location>
</feature>
<protein>
    <submittedName>
        <fullName evidence="2">Uncharacterized protein</fullName>
    </submittedName>
</protein>
<organism evidence="2 3">
    <name type="scientific">Modicisalibacter luteus</name>
    <dbReference type="NCBI Taxonomy" id="453962"/>
    <lineage>
        <taxon>Bacteria</taxon>
        <taxon>Pseudomonadati</taxon>
        <taxon>Pseudomonadota</taxon>
        <taxon>Gammaproteobacteria</taxon>
        <taxon>Oceanospirillales</taxon>
        <taxon>Halomonadaceae</taxon>
        <taxon>Modicisalibacter</taxon>
    </lineage>
</organism>
<proteinExistence type="predicted"/>
<name>A0ABV7M394_9GAMM</name>
<accession>A0ABV7M394</accession>
<evidence type="ECO:0000313" key="3">
    <source>
        <dbReference type="Proteomes" id="UP001595640"/>
    </source>
</evidence>
<reference evidence="3" key="1">
    <citation type="journal article" date="2019" name="Int. J. Syst. Evol. Microbiol.">
        <title>The Global Catalogue of Microorganisms (GCM) 10K type strain sequencing project: providing services to taxonomists for standard genome sequencing and annotation.</title>
        <authorList>
            <consortium name="The Broad Institute Genomics Platform"/>
            <consortium name="The Broad Institute Genome Sequencing Center for Infectious Disease"/>
            <person name="Wu L."/>
            <person name="Ma J."/>
        </authorList>
    </citation>
    <scope>NUCLEOTIDE SEQUENCE [LARGE SCALE GENOMIC DNA]</scope>
    <source>
        <strain evidence="3">KCTC 12847</strain>
    </source>
</reference>
<keyword evidence="1" id="KW-1133">Transmembrane helix</keyword>
<sequence>MTRAVHTEVPKVRKGTNRRLAFGIAAAPAAWFLHEVAGFAIVGRNCLANDELMTWQWVVLITLTVFSIGLAMAGALTSLRVFRSWRRGGRLTRAEGWDRVEFLALFGIFTSVLLLLNLIYFSVLPLVLEPCLRTI</sequence>
<dbReference type="Proteomes" id="UP001595640">
    <property type="component" value="Unassembled WGS sequence"/>
</dbReference>
<keyword evidence="1" id="KW-0472">Membrane</keyword>
<comment type="caution">
    <text evidence="2">The sequence shown here is derived from an EMBL/GenBank/DDBJ whole genome shotgun (WGS) entry which is preliminary data.</text>
</comment>
<dbReference type="RefSeq" id="WP_019020680.1">
    <property type="nucleotide sequence ID" value="NZ_BMXD01000014.1"/>
</dbReference>
<gene>
    <name evidence="2" type="ORF">ACFOEI_11540</name>
</gene>
<dbReference type="EMBL" id="JBHRUH010000016">
    <property type="protein sequence ID" value="MFC3292698.1"/>
    <property type="molecule type" value="Genomic_DNA"/>
</dbReference>
<keyword evidence="1" id="KW-0812">Transmembrane</keyword>
<keyword evidence="3" id="KW-1185">Reference proteome</keyword>
<feature type="transmembrane region" description="Helical" evidence="1">
    <location>
        <begin position="20"/>
        <end position="43"/>
    </location>
</feature>